<dbReference type="OrthoDB" id="2935572at2759"/>
<dbReference type="HOGENOM" id="CLU_043434_0_0_1"/>
<dbReference type="InterPro" id="IPR012677">
    <property type="entry name" value="Nucleotide-bd_a/b_plait_sf"/>
</dbReference>
<dbReference type="InParanoid" id="A0A0C3HD97"/>
<reference evidence="1 2" key="1">
    <citation type="submission" date="2014-04" db="EMBL/GenBank/DDBJ databases">
        <authorList>
            <consortium name="DOE Joint Genome Institute"/>
            <person name="Kuo A."/>
            <person name="Martino E."/>
            <person name="Perotto S."/>
            <person name="Kohler A."/>
            <person name="Nagy L.G."/>
            <person name="Floudas D."/>
            <person name="Copeland A."/>
            <person name="Barry K.W."/>
            <person name="Cichocki N."/>
            <person name="Veneault-Fourrey C."/>
            <person name="LaButti K."/>
            <person name="Lindquist E.A."/>
            <person name="Lipzen A."/>
            <person name="Lundell T."/>
            <person name="Morin E."/>
            <person name="Murat C."/>
            <person name="Sun H."/>
            <person name="Tunlid A."/>
            <person name="Henrissat B."/>
            <person name="Grigoriev I.V."/>
            <person name="Hibbett D.S."/>
            <person name="Martin F."/>
            <person name="Nordberg H.P."/>
            <person name="Cantor M.N."/>
            <person name="Hua S.X."/>
        </authorList>
    </citation>
    <scope>NUCLEOTIDE SEQUENCE [LARGE SCALE GENOMIC DNA]</scope>
    <source>
        <strain evidence="1 2">Zn</strain>
    </source>
</reference>
<sequence length="405" mass="45272">MATSTVTIDKAYFETLLRRAQFHTTDHESATSSFVPIVMIQKSEHDGLLITARQYDETLTILTQDDTATDNTTLTVEEGATEDGPFKTQTRQSIPSYQGVGNTRQHYAAGGGSSYAPRDLHRRDNDTFQSYSLGNGECVYTPDGPSDGAYYRESGNNEALSTHPRQQYNKFAKRTILIDNLPDGTTLSDIVDAVRGGLLLDIYLRPYDRTASVSFLEEAHANEFFRYAKRTDLYIRGKRVMIRWCDHHFILPGYVANKISIGATRNLVIRKRNPKHTEEAIREDLEHIHNLVIIKVTFNGSDVHISTNSVHNALFARTCMMSRVKYKGCKIDWDKDECTAPLESRQQALKFNVVPKKTAGASQMNRFQLLNIDGADDNSQEGANRDLKASAVDSSMATSAVGVVS</sequence>
<keyword evidence="2" id="KW-1185">Reference proteome</keyword>
<dbReference type="InterPro" id="IPR035979">
    <property type="entry name" value="RBD_domain_sf"/>
</dbReference>
<dbReference type="SUPFAM" id="SSF54928">
    <property type="entry name" value="RNA-binding domain, RBD"/>
    <property type="match status" value="1"/>
</dbReference>
<protein>
    <recommendedName>
        <fullName evidence="3">RRM domain-containing protein</fullName>
    </recommendedName>
</protein>
<name>A0A0C3HD97_OIDMZ</name>
<dbReference type="STRING" id="913774.A0A0C3HD97"/>
<proteinExistence type="predicted"/>
<dbReference type="AlphaFoldDB" id="A0A0C3HD97"/>
<gene>
    <name evidence="1" type="ORF">OIDMADRAFT_141836</name>
</gene>
<dbReference type="Proteomes" id="UP000054321">
    <property type="component" value="Unassembled WGS sequence"/>
</dbReference>
<organism evidence="1 2">
    <name type="scientific">Oidiodendron maius (strain Zn)</name>
    <dbReference type="NCBI Taxonomy" id="913774"/>
    <lineage>
        <taxon>Eukaryota</taxon>
        <taxon>Fungi</taxon>
        <taxon>Dikarya</taxon>
        <taxon>Ascomycota</taxon>
        <taxon>Pezizomycotina</taxon>
        <taxon>Leotiomycetes</taxon>
        <taxon>Leotiomycetes incertae sedis</taxon>
        <taxon>Myxotrichaceae</taxon>
        <taxon>Oidiodendron</taxon>
    </lineage>
</organism>
<dbReference type="EMBL" id="KN832871">
    <property type="protein sequence ID" value="KIN06221.1"/>
    <property type="molecule type" value="Genomic_DNA"/>
</dbReference>
<reference evidence="2" key="2">
    <citation type="submission" date="2015-01" db="EMBL/GenBank/DDBJ databases">
        <title>Evolutionary Origins and Diversification of the Mycorrhizal Mutualists.</title>
        <authorList>
            <consortium name="DOE Joint Genome Institute"/>
            <consortium name="Mycorrhizal Genomics Consortium"/>
            <person name="Kohler A."/>
            <person name="Kuo A."/>
            <person name="Nagy L.G."/>
            <person name="Floudas D."/>
            <person name="Copeland A."/>
            <person name="Barry K.W."/>
            <person name="Cichocki N."/>
            <person name="Veneault-Fourrey C."/>
            <person name="LaButti K."/>
            <person name="Lindquist E.A."/>
            <person name="Lipzen A."/>
            <person name="Lundell T."/>
            <person name="Morin E."/>
            <person name="Murat C."/>
            <person name="Riley R."/>
            <person name="Ohm R."/>
            <person name="Sun H."/>
            <person name="Tunlid A."/>
            <person name="Henrissat B."/>
            <person name="Grigoriev I.V."/>
            <person name="Hibbett D.S."/>
            <person name="Martin F."/>
        </authorList>
    </citation>
    <scope>NUCLEOTIDE SEQUENCE [LARGE SCALE GENOMIC DNA]</scope>
    <source>
        <strain evidence="2">Zn</strain>
    </source>
</reference>
<dbReference type="GO" id="GO:0003676">
    <property type="term" value="F:nucleic acid binding"/>
    <property type="evidence" value="ECO:0007669"/>
    <property type="project" value="InterPro"/>
</dbReference>
<evidence type="ECO:0008006" key="3">
    <source>
        <dbReference type="Google" id="ProtNLM"/>
    </source>
</evidence>
<dbReference type="CDD" id="cd12261">
    <property type="entry name" value="RRM1_3_MRN1"/>
    <property type="match status" value="1"/>
</dbReference>
<accession>A0A0C3HD97</accession>
<evidence type="ECO:0000313" key="2">
    <source>
        <dbReference type="Proteomes" id="UP000054321"/>
    </source>
</evidence>
<evidence type="ECO:0000313" key="1">
    <source>
        <dbReference type="EMBL" id="KIN06221.1"/>
    </source>
</evidence>
<dbReference type="Gene3D" id="3.30.70.330">
    <property type="match status" value="1"/>
</dbReference>